<reference evidence="3" key="1">
    <citation type="submission" date="2022-10" db="EMBL/GenBank/DDBJ databases">
        <title>Determination and structural analysis of whole genome sequence of Sarocladium strictum F4-1.</title>
        <authorList>
            <person name="Hu L."/>
            <person name="Jiang Y."/>
        </authorList>
    </citation>
    <scope>NUCLEOTIDE SEQUENCE</scope>
    <source>
        <strain evidence="3">F4-1</strain>
    </source>
</reference>
<evidence type="ECO:0000256" key="1">
    <source>
        <dbReference type="SAM" id="MobiDB-lite"/>
    </source>
</evidence>
<organism evidence="3 4">
    <name type="scientific">Sarocladium strictum</name>
    <name type="common">Black bundle disease fungus</name>
    <name type="synonym">Acremonium strictum</name>
    <dbReference type="NCBI Taxonomy" id="5046"/>
    <lineage>
        <taxon>Eukaryota</taxon>
        <taxon>Fungi</taxon>
        <taxon>Dikarya</taxon>
        <taxon>Ascomycota</taxon>
        <taxon>Pezizomycotina</taxon>
        <taxon>Sordariomycetes</taxon>
        <taxon>Hypocreomycetidae</taxon>
        <taxon>Hypocreales</taxon>
        <taxon>Sarocladiaceae</taxon>
        <taxon>Sarocladium</taxon>
    </lineage>
</organism>
<evidence type="ECO:0000313" key="3">
    <source>
        <dbReference type="EMBL" id="KAK0384514.1"/>
    </source>
</evidence>
<gene>
    <name evidence="3" type="ORF">NLU13_8600</name>
</gene>
<dbReference type="EMBL" id="JAPDFR010000008">
    <property type="protein sequence ID" value="KAK0384514.1"/>
    <property type="molecule type" value="Genomic_DNA"/>
</dbReference>
<keyword evidence="4" id="KW-1185">Reference proteome</keyword>
<name>A0AA39L5E1_SARSR</name>
<dbReference type="AlphaFoldDB" id="A0AA39L5E1"/>
<protein>
    <recommendedName>
        <fullName evidence="2">SHSP domain-containing protein</fullName>
    </recommendedName>
</protein>
<dbReference type="InterPro" id="IPR008978">
    <property type="entry name" value="HSP20-like_chaperone"/>
</dbReference>
<accession>A0AA39L5E1</accession>
<feature type="compositionally biased region" description="Basic and acidic residues" evidence="1">
    <location>
        <begin position="101"/>
        <end position="116"/>
    </location>
</feature>
<dbReference type="InterPro" id="IPR002068">
    <property type="entry name" value="A-crystallin/Hsp20_dom"/>
</dbReference>
<proteinExistence type="predicted"/>
<comment type="caution">
    <text evidence="3">The sequence shown here is derived from an EMBL/GenBank/DDBJ whole genome shotgun (WGS) entry which is preliminary data.</text>
</comment>
<dbReference type="Proteomes" id="UP001175261">
    <property type="component" value="Unassembled WGS sequence"/>
</dbReference>
<feature type="domain" description="SHSP" evidence="2">
    <location>
        <begin position="126"/>
        <end position="188"/>
    </location>
</feature>
<feature type="region of interest" description="Disordered" evidence="1">
    <location>
        <begin position="101"/>
        <end position="134"/>
    </location>
</feature>
<feature type="compositionally biased region" description="Low complexity" evidence="1">
    <location>
        <begin position="117"/>
        <end position="126"/>
    </location>
</feature>
<dbReference type="SUPFAM" id="SSF49764">
    <property type="entry name" value="HSP20-like chaperones"/>
    <property type="match status" value="1"/>
</dbReference>
<dbReference type="Pfam" id="PF00011">
    <property type="entry name" value="HSP20"/>
    <property type="match status" value="1"/>
</dbReference>
<dbReference type="CDD" id="cd06464">
    <property type="entry name" value="ACD_sHsps-like"/>
    <property type="match status" value="1"/>
</dbReference>
<evidence type="ECO:0000313" key="4">
    <source>
        <dbReference type="Proteomes" id="UP001175261"/>
    </source>
</evidence>
<sequence length="192" mass="21942">MSFIYTYPPNDQYVTTPLSTTFPQAHWPGQEAFSKVGHAVHHIVHPHDLPDIRTPRADVRETVKKYYIDIELPGVGSKDELSLTWTSPRTLLVEATIKRPEIPEEQQQKEEAKAPAEAEGAEAGAKSAHHHQDRPVHFLARERRFGQYGRSFILPFDIEHEHVESRLLSIVIEKPEVAHKEPKKVDVKHEDA</sequence>
<dbReference type="Gene3D" id="2.60.40.790">
    <property type="match status" value="1"/>
</dbReference>
<evidence type="ECO:0000259" key="2">
    <source>
        <dbReference type="Pfam" id="PF00011"/>
    </source>
</evidence>